<evidence type="ECO:0008006" key="8">
    <source>
        <dbReference type="Google" id="ProtNLM"/>
    </source>
</evidence>
<protein>
    <recommendedName>
        <fullName evidence="8">Cytochrome P450</fullName>
    </recommendedName>
</protein>
<gene>
    <name evidence="6" type="primary">A04p023130.1_BraROA</name>
    <name evidence="6" type="ORF">IGI04_015960</name>
</gene>
<dbReference type="SUPFAM" id="SSF48264">
    <property type="entry name" value="Cytochrome P450"/>
    <property type="match status" value="1"/>
</dbReference>
<comment type="similarity">
    <text evidence="1">Belongs to the cytochrome P450 family.</text>
</comment>
<keyword evidence="3" id="KW-0479">Metal-binding</keyword>
<dbReference type="Gene3D" id="1.10.630.10">
    <property type="entry name" value="Cytochrome P450"/>
    <property type="match status" value="1"/>
</dbReference>
<keyword evidence="2" id="KW-0349">Heme</keyword>
<keyword evidence="7" id="KW-1185">Reference proteome</keyword>
<dbReference type="PANTHER" id="PTHR24286">
    <property type="entry name" value="CYTOCHROME P450 26"/>
    <property type="match status" value="1"/>
</dbReference>
<dbReference type="Pfam" id="PF00067">
    <property type="entry name" value="p450"/>
    <property type="match status" value="1"/>
</dbReference>
<dbReference type="Proteomes" id="UP000823674">
    <property type="component" value="Chromosome A04"/>
</dbReference>
<evidence type="ECO:0000256" key="1">
    <source>
        <dbReference type="ARBA" id="ARBA00010617"/>
    </source>
</evidence>
<evidence type="ECO:0000313" key="6">
    <source>
        <dbReference type="EMBL" id="KAG5401353.1"/>
    </source>
</evidence>
<name>A0ABQ7MT01_BRACM</name>
<evidence type="ECO:0000256" key="5">
    <source>
        <dbReference type="SAM" id="SignalP"/>
    </source>
</evidence>
<keyword evidence="4" id="KW-0408">Iron</keyword>
<feature type="chain" id="PRO_5047480526" description="Cytochrome P450" evidence="5">
    <location>
        <begin position="23"/>
        <end position="350"/>
    </location>
</feature>
<reference evidence="6 7" key="1">
    <citation type="submission" date="2021-03" db="EMBL/GenBank/DDBJ databases">
        <authorList>
            <person name="King G.J."/>
            <person name="Bancroft I."/>
            <person name="Baten A."/>
            <person name="Bloomfield J."/>
            <person name="Borpatragohain P."/>
            <person name="He Z."/>
            <person name="Irish N."/>
            <person name="Irwin J."/>
            <person name="Liu K."/>
            <person name="Mauleon R.P."/>
            <person name="Moore J."/>
            <person name="Morris R."/>
            <person name="Ostergaard L."/>
            <person name="Wang B."/>
            <person name="Wells R."/>
        </authorList>
    </citation>
    <scope>NUCLEOTIDE SEQUENCE [LARGE SCALE GENOMIC DNA]</scope>
    <source>
        <strain evidence="6">R-o-18</strain>
        <tissue evidence="6">Leaf</tissue>
    </source>
</reference>
<comment type="caution">
    <text evidence="6">The sequence shown here is derived from an EMBL/GenBank/DDBJ whole genome shotgun (WGS) entry which is preliminary data.</text>
</comment>
<evidence type="ECO:0000256" key="4">
    <source>
        <dbReference type="ARBA" id="ARBA00023004"/>
    </source>
</evidence>
<dbReference type="PANTHER" id="PTHR24286:SF306">
    <property type="entry name" value="CYTOCHROME P450"/>
    <property type="match status" value="1"/>
</dbReference>
<dbReference type="InterPro" id="IPR036396">
    <property type="entry name" value="Cyt_P450_sf"/>
</dbReference>
<evidence type="ECO:0000256" key="2">
    <source>
        <dbReference type="ARBA" id="ARBA00022617"/>
    </source>
</evidence>
<organism evidence="6 7">
    <name type="scientific">Brassica rapa subsp. trilocularis</name>
    <dbReference type="NCBI Taxonomy" id="1813537"/>
    <lineage>
        <taxon>Eukaryota</taxon>
        <taxon>Viridiplantae</taxon>
        <taxon>Streptophyta</taxon>
        <taxon>Embryophyta</taxon>
        <taxon>Tracheophyta</taxon>
        <taxon>Spermatophyta</taxon>
        <taxon>Magnoliopsida</taxon>
        <taxon>eudicotyledons</taxon>
        <taxon>Gunneridae</taxon>
        <taxon>Pentapetalae</taxon>
        <taxon>rosids</taxon>
        <taxon>malvids</taxon>
        <taxon>Brassicales</taxon>
        <taxon>Brassicaceae</taxon>
        <taxon>Brassiceae</taxon>
        <taxon>Brassica</taxon>
    </lineage>
</organism>
<evidence type="ECO:0000313" key="7">
    <source>
        <dbReference type="Proteomes" id="UP000823674"/>
    </source>
</evidence>
<proteinExistence type="inferred from homology"/>
<dbReference type="EMBL" id="JADBGQ010000004">
    <property type="protein sequence ID" value="KAG5401353.1"/>
    <property type="molecule type" value="Genomic_DNA"/>
</dbReference>
<accession>A0ABQ7MT01</accession>
<keyword evidence="5" id="KW-0732">Signal</keyword>
<feature type="signal peptide" evidence="5">
    <location>
        <begin position="1"/>
        <end position="22"/>
    </location>
</feature>
<dbReference type="InterPro" id="IPR001128">
    <property type="entry name" value="Cyt_P450"/>
</dbReference>
<sequence length="350" mass="40582">MSFMWNVEILIIALVVVRISQWLYRWSNPNVRCNGKLPPGSMGFPIIGETIEFFKPCELLEIPSFFQNRMQRYGSLFRSNIMGSKTVISTDSDVIFEIFRQENQSFELSYPDVFVRVFGKDNLFFQTGNIHKHIKKSTMQLIGSEGLKRKMIQSMNQATREQLKRKANEGTFDLRDAVSSLIASYLTPKLISNLKPETQAELIDHFKAFNIDWFRSPFAPSTWKIIYKVLKARREAMQLIKEALKKRKESREKHGDFLDTLLEDMEKEDSIYDEASLINLLLVIGVVSKDTTSVATALMVNLLSKNPEVLAELKREHGAILQKRKDKEAELSWEEYKYNMTFTNMVKHSV</sequence>
<evidence type="ECO:0000256" key="3">
    <source>
        <dbReference type="ARBA" id="ARBA00022723"/>
    </source>
</evidence>